<dbReference type="Pfam" id="PF05402">
    <property type="entry name" value="PqqD"/>
    <property type="match status" value="1"/>
</dbReference>
<evidence type="ECO:0000256" key="1">
    <source>
        <dbReference type="SAM" id="Coils"/>
    </source>
</evidence>
<feature type="transmembrane region" description="Helical" evidence="2">
    <location>
        <begin position="430"/>
        <end position="448"/>
    </location>
</feature>
<keyword evidence="1" id="KW-0175">Coiled coil</keyword>
<dbReference type="PANTHER" id="PTHR13325">
    <property type="entry name" value="PROTEASE M50 MEMBRANE-BOUND TRANSCRIPTION FACTOR SITE 2 PROTEASE"/>
    <property type="match status" value="1"/>
</dbReference>
<evidence type="ECO:0000256" key="2">
    <source>
        <dbReference type="SAM" id="Phobius"/>
    </source>
</evidence>
<dbReference type="InterPro" id="IPR001193">
    <property type="entry name" value="MBTPS2"/>
</dbReference>
<name>A0A4Y4D054_ZOORA</name>
<keyword evidence="2" id="KW-0812">Transmembrane</keyword>
<dbReference type="AlphaFoldDB" id="A0A4Y4D054"/>
<proteinExistence type="predicted"/>
<dbReference type="Gene3D" id="1.10.10.1150">
    <property type="entry name" value="Coenzyme PQQ synthesis protein D (PqqD)"/>
    <property type="match status" value="1"/>
</dbReference>
<dbReference type="GO" id="GO:0031293">
    <property type="term" value="P:membrane protein intracellular domain proteolysis"/>
    <property type="evidence" value="ECO:0007669"/>
    <property type="project" value="TreeGrafter"/>
</dbReference>
<evidence type="ECO:0000313" key="4">
    <source>
        <dbReference type="Proteomes" id="UP000318422"/>
    </source>
</evidence>
<reference evidence="3 4" key="1">
    <citation type="submission" date="2019-06" db="EMBL/GenBank/DDBJ databases">
        <title>Whole genome shotgun sequence of Zoogloea ramigera NBRC 15342.</title>
        <authorList>
            <person name="Hosoyama A."/>
            <person name="Uohara A."/>
            <person name="Ohji S."/>
            <person name="Ichikawa N."/>
        </authorList>
    </citation>
    <scope>NUCLEOTIDE SEQUENCE [LARGE SCALE GENOMIC DNA]</scope>
    <source>
        <strain evidence="3 4">NBRC 15342</strain>
    </source>
</reference>
<dbReference type="GO" id="GO:0004222">
    <property type="term" value="F:metalloendopeptidase activity"/>
    <property type="evidence" value="ECO:0007669"/>
    <property type="project" value="InterPro"/>
</dbReference>
<sequence>MGASVFSSQWYRVAGLHPCLRAQLRVTRQIHRREVWYVLADPLSGRFHRMNAAAYAFVGRCDGRHSVEALSEALLAEAPEQALTQDEIVRLLVQLNQRGLIQCELTPDVAAIFHREEQDSRRQRRLGVNPLAFRLRLGDPSALLARFDPWLDRLVSGWMLLFLAFLIAGGGLVAAMHFGRLEADVRTWMTTPRFLLIAWLIYPLIKTVHELAHGLAVRRYGGEVHQVGVSLLLLTPAPFVDASAASAFRHASQRLAVSAAGILTELAIAGAALMVWALVEPGLVRDVSLVAAVIGGVSTVLFNGNPLLRFDAYYMLCDAFDLPNLATRSTAFWRYLLLGRVLGLADVPSPEPGRGERPWLLFYAPASWLYRVGLSVAIVGWVGSWSMVLGVLAGVAMLGALLVMPVVTFWRRLLRLALPDVQRRRALRAAGALCVGCVVLVGVVPLPFSSVAQGVVWVPEQAQLRTGTDGFLVALEARHGDRVEAGQLLARLEDPRLQADVEKYRHRVAALDADLFQAMLRDPVRLRNVEEEIERVRTQLARALELQAALELRAGVGGQLVMPRQADMEGVFVRRGTLLGHILTGEASSLRVAVEQDMAALVRDDTRSVSVRLAELPGEGFPARVLRAVPAATEKLPSAALGDFAGGRLPVDPADQDHLRTPAPVFVIDLTLDRPPLERAGGRGWVRFDHGWQPLAVQWGRQLKQLFLRHFNPAA</sequence>
<comment type="caution">
    <text evidence="3">The sequence shown here is derived from an EMBL/GenBank/DDBJ whole genome shotgun (WGS) entry which is preliminary data.</text>
</comment>
<accession>A0A4Y4D054</accession>
<dbReference type="EMBL" id="BJNV01000066">
    <property type="protein sequence ID" value="GEC97124.1"/>
    <property type="molecule type" value="Genomic_DNA"/>
</dbReference>
<feature type="transmembrane region" description="Helical" evidence="2">
    <location>
        <begin position="155"/>
        <end position="175"/>
    </location>
</feature>
<feature type="transmembrane region" description="Helical" evidence="2">
    <location>
        <begin position="187"/>
        <end position="205"/>
    </location>
</feature>
<dbReference type="Proteomes" id="UP000318422">
    <property type="component" value="Unassembled WGS sequence"/>
</dbReference>
<dbReference type="InterPro" id="IPR041881">
    <property type="entry name" value="PqqD_sf"/>
</dbReference>
<dbReference type="GO" id="GO:0005737">
    <property type="term" value="C:cytoplasm"/>
    <property type="evidence" value="ECO:0007669"/>
    <property type="project" value="TreeGrafter"/>
</dbReference>
<feature type="coiled-coil region" evidence="1">
    <location>
        <begin position="526"/>
        <end position="553"/>
    </location>
</feature>
<feature type="transmembrane region" description="Helical" evidence="2">
    <location>
        <begin position="289"/>
        <end position="308"/>
    </location>
</feature>
<dbReference type="InterPro" id="IPR008792">
    <property type="entry name" value="PQQD"/>
</dbReference>
<dbReference type="PANTHER" id="PTHR13325:SF3">
    <property type="entry name" value="MEMBRANE-BOUND TRANSCRIPTION FACTOR SITE-2 PROTEASE"/>
    <property type="match status" value="1"/>
</dbReference>
<dbReference type="GO" id="GO:0016020">
    <property type="term" value="C:membrane"/>
    <property type="evidence" value="ECO:0007669"/>
    <property type="project" value="InterPro"/>
</dbReference>
<dbReference type="Gene3D" id="2.40.50.100">
    <property type="match status" value="1"/>
</dbReference>
<organism evidence="3 4">
    <name type="scientific">Zoogloea ramigera</name>
    <dbReference type="NCBI Taxonomy" id="350"/>
    <lineage>
        <taxon>Bacteria</taxon>
        <taxon>Pseudomonadati</taxon>
        <taxon>Pseudomonadota</taxon>
        <taxon>Betaproteobacteria</taxon>
        <taxon>Rhodocyclales</taxon>
        <taxon>Zoogloeaceae</taxon>
        <taxon>Zoogloea</taxon>
    </lineage>
</organism>
<dbReference type="Gene3D" id="1.10.287.470">
    <property type="entry name" value="Helix hairpin bin"/>
    <property type="match status" value="1"/>
</dbReference>
<dbReference type="RefSeq" id="WP_170183001.1">
    <property type="nucleotide sequence ID" value="NZ_BJNV01000066.1"/>
</dbReference>
<feature type="transmembrane region" description="Helical" evidence="2">
    <location>
        <begin position="225"/>
        <end position="248"/>
    </location>
</feature>
<keyword evidence="4" id="KW-1185">Reference proteome</keyword>
<protein>
    <submittedName>
        <fullName evidence="3">Uncharacterized protein</fullName>
    </submittedName>
</protein>
<keyword evidence="2" id="KW-0472">Membrane</keyword>
<feature type="transmembrane region" description="Helical" evidence="2">
    <location>
        <begin position="388"/>
        <end position="410"/>
    </location>
</feature>
<feature type="transmembrane region" description="Helical" evidence="2">
    <location>
        <begin position="360"/>
        <end position="382"/>
    </location>
</feature>
<keyword evidence="2" id="KW-1133">Transmembrane helix</keyword>
<evidence type="ECO:0000313" key="3">
    <source>
        <dbReference type="EMBL" id="GEC97124.1"/>
    </source>
</evidence>
<feature type="transmembrane region" description="Helical" evidence="2">
    <location>
        <begin position="255"/>
        <end position="277"/>
    </location>
</feature>
<gene>
    <name evidence="3" type="ORF">ZRA01_31970</name>
</gene>